<feature type="transmembrane region" description="Helical" evidence="6">
    <location>
        <begin position="257"/>
        <end position="287"/>
    </location>
</feature>
<sequence>MSERMVSKVDCELSVVIKALNEERNIERTLKSVLAAVDGLDAEVILADSLSNDATVKIAKQFPVVIVQLVNGHERCCGIGAQLGYQYSRGRFILVMDGDMELERPWLLAALDRMKASSSLGGVGGIVDDVNLDNIEFRARQQRSPKDMLAGPVDRLNMGGLYRRSAIQQIGYLTHRSLHACEELELGLRLCQAGWGLERLDLVSIHHYGHTVPMWTLIKRRWHSNYVNGAGELLRTSLGQPWFWHTLNCVRLPIVVVGWWVTMLVLVVCATVAGTFWLVGLGFVALLPPILLIAKKRSISMGLYSVMAWCIDTAGLLRGLLRNLRDPTATIEARILRNAPEW</sequence>
<reference evidence="8" key="1">
    <citation type="submission" date="2024-05" db="EMBL/GenBank/DDBJ databases">
        <authorList>
            <person name="Bunk B."/>
            <person name="Swiderski J."/>
            <person name="Sproer C."/>
            <person name="Thiel V."/>
        </authorList>
    </citation>
    <scope>NUCLEOTIDE SEQUENCE</scope>
    <source>
        <strain evidence="8">DSM 17735</strain>
    </source>
</reference>
<dbReference type="RefSeq" id="WP_349280500.1">
    <property type="nucleotide sequence ID" value="NZ_CBCSCU010000010.1"/>
</dbReference>
<evidence type="ECO:0000256" key="2">
    <source>
        <dbReference type="ARBA" id="ARBA00022475"/>
    </source>
</evidence>
<dbReference type="Pfam" id="PF00535">
    <property type="entry name" value="Glycos_transf_2"/>
    <property type="match status" value="1"/>
</dbReference>
<evidence type="ECO:0000256" key="4">
    <source>
        <dbReference type="ARBA" id="ARBA00022679"/>
    </source>
</evidence>
<dbReference type="PANTHER" id="PTHR43646:SF2">
    <property type="entry name" value="GLYCOSYLTRANSFERASE 2-LIKE DOMAIN-CONTAINING PROTEIN"/>
    <property type="match status" value="1"/>
</dbReference>
<name>A0AAU7LUP2_9BURK</name>
<evidence type="ECO:0000313" key="8">
    <source>
        <dbReference type="EMBL" id="XBP71163.1"/>
    </source>
</evidence>
<dbReference type="InterPro" id="IPR029044">
    <property type="entry name" value="Nucleotide-diphossugar_trans"/>
</dbReference>
<keyword evidence="2" id="KW-1003">Cell membrane</keyword>
<dbReference type="EC" id="2.4.-.-" evidence="8"/>
<protein>
    <submittedName>
        <fullName evidence="8">Glycosyltransferase</fullName>
        <ecNumber evidence="8">2.4.-.-</ecNumber>
    </submittedName>
</protein>
<dbReference type="SUPFAM" id="SSF53448">
    <property type="entry name" value="Nucleotide-diphospho-sugar transferases"/>
    <property type="match status" value="1"/>
</dbReference>
<gene>
    <name evidence="8" type="ORF">ABLV49_04985</name>
</gene>
<keyword evidence="6" id="KW-1133">Transmembrane helix</keyword>
<dbReference type="Gene3D" id="3.90.550.10">
    <property type="entry name" value="Spore Coat Polysaccharide Biosynthesis Protein SpsA, Chain A"/>
    <property type="match status" value="1"/>
</dbReference>
<evidence type="ECO:0000256" key="5">
    <source>
        <dbReference type="ARBA" id="ARBA00023136"/>
    </source>
</evidence>
<evidence type="ECO:0000256" key="6">
    <source>
        <dbReference type="SAM" id="Phobius"/>
    </source>
</evidence>
<dbReference type="PANTHER" id="PTHR43646">
    <property type="entry name" value="GLYCOSYLTRANSFERASE"/>
    <property type="match status" value="1"/>
</dbReference>
<dbReference type="AlphaFoldDB" id="A0AAU7LUP2"/>
<comment type="subcellular location">
    <subcellularLocation>
        <location evidence="1">Cell membrane</location>
    </subcellularLocation>
</comment>
<evidence type="ECO:0000256" key="1">
    <source>
        <dbReference type="ARBA" id="ARBA00004236"/>
    </source>
</evidence>
<feature type="domain" description="Glycosyltransferase 2-like" evidence="7">
    <location>
        <begin position="14"/>
        <end position="131"/>
    </location>
</feature>
<keyword evidence="5 6" id="KW-0472">Membrane</keyword>
<feature type="transmembrane region" description="Helical" evidence="6">
    <location>
        <begin position="299"/>
        <end position="317"/>
    </location>
</feature>
<evidence type="ECO:0000259" key="7">
    <source>
        <dbReference type="Pfam" id="PF00535"/>
    </source>
</evidence>
<keyword evidence="3 8" id="KW-0328">Glycosyltransferase</keyword>
<organism evidence="8">
    <name type="scientific">Polaromonas hydrogenivorans</name>
    <dbReference type="NCBI Taxonomy" id="335476"/>
    <lineage>
        <taxon>Bacteria</taxon>
        <taxon>Pseudomonadati</taxon>
        <taxon>Pseudomonadota</taxon>
        <taxon>Betaproteobacteria</taxon>
        <taxon>Burkholderiales</taxon>
        <taxon>Comamonadaceae</taxon>
        <taxon>Polaromonas</taxon>
    </lineage>
</organism>
<evidence type="ECO:0000256" key="3">
    <source>
        <dbReference type="ARBA" id="ARBA00022676"/>
    </source>
</evidence>
<keyword evidence="6" id="KW-0812">Transmembrane</keyword>
<dbReference type="GO" id="GO:0016757">
    <property type="term" value="F:glycosyltransferase activity"/>
    <property type="evidence" value="ECO:0007669"/>
    <property type="project" value="UniProtKB-KW"/>
</dbReference>
<keyword evidence="4 8" id="KW-0808">Transferase</keyword>
<dbReference type="EMBL" id="CP157675">
    <property type="protein sequence ID" value="XBP71163.1"/>
    <property type="molecule type" value="Genomic_DNA"/>
</dbReference>
<dbReference type="InterPro" id="IPR001173">
    <property type="entry name" value="Glyco_trans_2-like"/>
</dbReference>
<accession>A0AAU7LUP2</accession>
<dbReference type="GO" id="GO:0005886">
    <property type="term" value="C:plasma membrane"/>
    <property type="evidence" value="ECO:0007669"/>
    <property type="project" value="UniProtKB-SubCell"/>
</dbReference>
<proteinExistence type="predicted"/>